<dbReference type="AlphaFoldDB" id="A0AAN7HPX2"/>
<proteinExistence type="predicted"/>
<feature type="region of interest" description="Disordered" evidence="1">
    <location>
        <begin position="44"/>
        <end position="99"/>
    </location>
</feature>
<evidence type="ECO:0000313" key="3">
    <source>
        <dbReference type="Proteomes" id="UP001304243"/>
    </source>
</evidence>
<keyword evidence="3" id="KW-1185">Reference proteome</keyword>
<dbReference type="Proteomes" id="UP001304243">
    <property type="component" value="Unassembled WGS sequence"/>
</dbReference>
<evidence type="ECO:0000313" key="2">
    <source>
        <dbReference type="EMBL" id="KAK4520174.1"/>
    </source>
</evidence>
<name>A0AAN7HPX2_9FUNG</name>
<comment type="caution">
    <text evidence="2">The sequence shown here is derived from an EMBL/GenBank/DDBJ whole genome shotgun (WGS) entry which is preliminary data.</text>
</comment>
<organism evidence="2 3">
    <name type="scientific">Mucor velutinosus</name>
    <dbReference type="NCBI Taxonomy" id="708070"/>
    <lineage>
        <taxon>Eukaryota</taxon>
        <taxon>Fungi</taxon>
        <taxon>Fungi incertae sedis</taxon>
        <taxon>Mucoromycota</taxon>
        <taxon>Mucoromycotina</taxon>
        <taxon>Mucoromycetes</taxon>
        <taxon>Mucorales</taxon>
        <taxon>Mucorineae</taxon>
        <taxon>Mucoraceae</taxon>
        <taxon>Mucor</taxon>
    </lineage>
</organism>
<evidence type="ECO:0000256" key="1">
    <source>
        <dbReference type="SAM" id="MobiDB-lite"/>
    </source>
</evidence>
<dbReference type="RefSeq" id="XP_064686840.1">
    <property type="nucleotide sequence ID" value="XM_064827556.1"/>
</dbReference>
<gene>
    <name evidence="2" type="primary">RPS18_4</name>
    <name evidence="2" type="ORF">ATC70_008305</name>
</gene>
<sequence>MLSPINNDDDMDVVLSAAGMTEDIVEDFARQLDEVVRIQDAMDAEVDEVQEQRSQANDSDEDDDDDRMFGYQQLPQDDDEEEEHMYGQLASEDDDDENQIDIKGPLQIDVAEADQLQPETFDQIKSIMSNIRLSEEAIPGKSLKERWKK</sequence>
<reference evidence="2 3" key="1">
    <citation type="submission" date="2022-11" db="EMBL/GenBank/DDBJ databases">
        <title>Mucor velutinosus strain NIH1002 WGS.</title>
        <authorList>
            <person name="Subramanian P."/>
            <person name="Mullikin J.C."/>
            <person name="Segre J.A."/>
            <person name="Zelazny A.M."/>
        </authorList>
    </citation>
    <scope>NUCLEOTIDE SEQUENCE [LARGE SCALE GENOMIC DNA]</scope>
    <source>
        <strain evidence="2 3">NIH1002</strain>
    </source>
</reference>
<accession>A0AAN7HPX2</accession>
<dbReference type="EMBL" id="JASEJX010000011">
    <property type="protein sequence ID" value="KAK4520174.1"/>
    <property type="molecule type" value="Genomic_DNA"/>
</dbReference>
<dbReference type="GeneID" id="89951991"/>
<protein>
    <submittedName>
        <fullName evidence="2">Ribosomal 40S subunit protein S18B</fullName>
    </submittedName>
</protein>